<keyword evidence="5 10" id="KW-0812">Transmembrane</keyword>
<keyword evidence="8 15" id="KW-0675">Receptor</keyword>
<evidence type="ECO:0000256" key="5">
    <source>
        <dbReference type="ARBA" id="ARBA00022692"/>
    </source>
</evidence>
<evidence type="ECO:0000313" key="15">
    <source>
        <dbReference type="EMBL" id="MDR7299697.1"/>
    </source>
</evidence>
<dbReference type="Proteomes" id="UP001180536">
    <property type="component" value="Unassembled WGS sequence"/>
</dbReference>
<dbReference type="NCBIfam" id="TIGR01782">
    <property type="entry name" value="TonB-Xanth-Caul"/>
    <property type="match status" value="1"/>
</dbReference>
<evidence type="ECO:0000256" key="4">
    <source>
        <dbReference type="ARBA" id="ARBA00022452"/>
    </source>
</evidence>
<name>A0ABU1ZGE6_9BURK</name>
<accession>A0ABU1ZGE6</accession>
<evidence type="ECO:0000256" key="12">
    <source>
        <dbReference type="SAM" id="SignalP"/>
    </source>
</evidence>
<dbReference type="PROSITE" id="PS52016">
    <property type="entry name" value="TONB_DEPENDENT_REC_3"/>
    <property type="match status" value="1"/>
</dbReference>
<dbReference type="Pfam" id="PF00593">
    <property type="entry name" value="TonB_dep_Rec_b-barrel"/>
    <property type="match status" value="1"/>
</dbReference>
<comment type="caution">
    <text evidence="15">The sequence shown here is derived from an EMBL/GenBank/DDBJ whole genome shotgun (WGS) entry which is preliminary data.</text>
</comment>
<keyword evidence="7 10" id="KW-0472">Membrane</keyword>
<evidence type="ECO:0000256" key="11">
    <source>
        <dbReference type="RuleBase" id="RU003357"/>
    </source>
</evidence>
<dbReference type="PANTHER" id="PTHR40980">
    <property type="entry name" value="PLUG DOMAIN-CONTAINING PROTEIN"/>
    <property type="match status" value="1"/>
</dbReference>
<evidence type="ECO:0000259" key="14">
    <source>
        <dbReference type="Pfam" id="PF07715"/>
    </source>
</evidence>
<dbReference type="RefSeq" id="WP_310349587.1">
    <property type="nucleotide sequence ID" value="NZ_JAVDXQ010000010.1"/>
</dbReference>
<evidence type="ECO:0000256" key="10">
    <source>
        <dbReference type="PROSITE-ProRule" id="PRU01360"/>
    </source>
</evidence>
<evidence type="ECO:0000259" key="13">
    <source>
        <dbReference type="Pfam" id="PF00593"/>
    </source>
</evidence>
<evidence type="ECO:0000256" key="6">
    <source>
        <dbReference type="ARBA" id="ARBA00023077"/>
    </source>
</evidence>
<dbReference type="InterPro" id="IPR036942">
    <property type="entry name" value="Beta-barrel_TonB_sf"/>
</dbReference>
<keyword evidence="16" id="KW-1185">Reference proteome</keyword>
<dbReference type="PANTHER" id="PTHR40980:SF3">
    <property type="entry name" value="TONB-DEPENDENT RECEPTOR-LIKE BETA-BARREL DOMAIN-CONTAINING PROTEIN"/>
    <property type="match status" value="1"/>
</dbReference>
<keyword evidence="9 10" id="KW-0998">Cell outer membrane</keyword>
<gene>
    <name evidence="15" type="ORF">J2X16_005067</name>
</gene>
<dbReference type="SUPFAM" id="SSF56935">
    <property type="entry name" value="Porins"/>
    <property type="match status" value="1"/>
</dbReference>
<dbReference type="Gene3D" id="2.170.130.10">
    <property type="entry name" value="TonB-dependent receptor, plug domain"/>
    <property type="match status" value="1"/>
</dbReference>
<comment type="subcellular location">
    <subcellularLocation>
        <location evidence="1 10">Cell outer membrane</location>
        <topology evidence="1 10">Multi-pass membrane protein</topology>
    </subcellularLocation>
</comment>
<feature type="chain" id="PRO_5045842988" evidence="12">
    <location>
        <begin position="26"/>
        <end position="951"/>
    </location>
</feature>
<dbReference type="EMBL" id="JAVDXQ010000010">
    <property type="protein sequence ID" value="MDR7299697.1"/>
    <property type="molecule type" value="Genomic_DNA"/>
</dbReference>
<dbReference type="InterPro" id="IPR037066">
    <property type="entry name" value="Plug_dom_sf"/>
</dbReference>
<proteinExistence type="inferred from homology"/>
<feature type="domain" description="TonB-dependent receptor plug" evidence="14">
    <location>
        <begin position="53"/>
        <end position="174"/>
    </location>
</feature>
<keyword evidence="12" id="KW-0732">Signal</keyword>
<dbReference type="InterPro" id="IPR039426">
    <property type="entry name" value="TonB-dep_rcpt-like"/>
</dbReference>
<evidence type="ECO:0000313" key="16">
    <source>
        <dbReference type="Proteomes" id="UP001180536"/>
    </source>
</evidence>
<dbReference type="InterPro" id="IPR010104">
    <property type="entry name" value="TonB_rcpt_bac"/>
</dbReference>
<evidence type="ECO:0000256" key="7">
    <source>
        <dbReference type="ARBA" id="ARBA00023136"/>
    </source>
</evidence>
<feature type="signal peptide" evidence="12">
    <location>
        <begin position="1"/>
        <end position="25"/>
    </location>
</feature>
<sequence length="951" mass="101087">MKVNQTPISQAVFIALLGASNVAMAQQAPANPQLDTVVVTGIRAAQEKALSVKRNADAHIDVITAEDIGKMPDKNVADSLARIPGVSVLNSPAGGSGGFDERDRVGVRGTNPSLTQTLINGHAIASGDWFVLDQTGAGVGRSVSYSLLPSELVSRVELRKSSEASLVEGGTAGSVNIITRKPLDFGKALTFEAGIGAVYADLPGKADPQISVLANFKNEAKTFGVLVQAFSEKRHLRRDGVETLGYRQLDASLDARLLTANPGLAGVWVPTSIGAALFQQERDRKGGLVTMQFKPTANVDLSLTGFRSRMDAANYNNNYLHLNDNDAHSVGVLPSVQAGNANLAPGYTVTDLGGVRTLTKANFTAATAGTPFWNGEVDAISRPTSAASSNFINFDGKWKASDALTLTTQVGTSKGRGITGTQDIFAPLIRSTAAGYELRGADTAPVFTNAVSPSDPNNATNGRNFDWIWGVQNVNTTDKEDWAQIDGEFTLNAGILSSLKFGARSAKHQRYTGAMIAQAPGCTGSPNTGLNWGISPYFCASDAASPYNPANFLKPDAAYPSDFGSGLGSVPANIAYYTRAALGAYGTAFSFRDPVLRRWPDNGEYSVTEKTNAAYLQGNLEGQGWSGNVGLRVVNTKQTASNIVPIGRAPAGTVADIKGSLFGDYATLWNKRSYTDVLPSASIRVDITKDLVGRLALSKTVTRPDYTAISGFTTLGSYSDPTGQAVGSGNAGNPELKPLRSTNFDANLEWYFAPRAFVSMGAFHMEMASYITDGFTTGTFRTEVTPAGAPAGTPPVIVNAPYRLLSQVNKKASVTGLEFGFEMPVAGNFGVSANYTFADGHDQDGHVLRGATKHTANLGGFFENDQFSARLNYSYRSDTFIGLDRNSEYSQKGGGVVSASVGYKFNENFSLNLDALNLNNPTLTYFALNDAQPRGIYTNGRQFYLTARVKF</sequence>
<dbReference type="Pfam" id="PF07715">
    <property type="entry name" value="Plug"/>
    <property type="match status" value="1"/>
</dbReference>
<evidence type="ECO:0000256" key="2">
    <source>
        <dbReference type="ARBA" id="ARBA00009810"/>
    </source>
</evidence>
<keyword evidence="4 10" id="KW-1134">Transmembrane beta strand</keyword>
<dbReference type="Gene3D" id="2.40.170.20">
    <property type="entry name" value="TonB-dependent receptor, beta-barrel domain"/>
    <property type="match status" value="1"/>
</dbReference>
<evidence type="ECO:0000256" key="1">
    <source>
        <dbReference type="ARBA" id="ARBA00004571"/>
    </source>
</evidence>
<feature type="domain" description="TonB-dependent receptor-like beta-barrel" evidence="13">
    <location>
        <begin position="437"/>
        <end position="918"/>
    </location>
</feature>
<evidence type="ECO:0000256" key="3">
    <source>
        <dbReference type="ARBA" id="ARBA00022448"/>
    </source>
</evidence>
<evidence type="ECO:0000256" key="8">
    <source>
        <dbReference type="ARBA" id="ARBA00023170"/>
    </source>
</evidence>
<organism evidence="15 16">
    <name type="scientific">Pelomonas aquatica</name>
    <dbReference type="NCBI Taxonomy" id="431058"/>
    <lineage>
        <taxon>Bacteria</taxon>
        <taxon>Pseudomonadati</taxon>
        <taxon>Pseudomonadota</taxon>
        <taxon>Betaproteobacteria</taxon>
        <taxon>Burkholderiales</taxon>
        <taxon>Sphaerotilaceae</taxon>
        <taxon>Roseateles</taxon>
    </lineage>
</organism>
<protein>
    <submittedName>
        <fullName evidence="15">Iron complex outermembrane receptor protein</fullName>
    </submittedName>
</protein>
<reference evidence="15 16" key="1">
    <citation type="submission" date="2023-07" db="EMBL/GenBank/DDBJ databases">
        <title>Sorghum-associated microbial communities from plants grown in Nebraska, USA.</title>
        <authorList>
            <person name="Schachtman D."/>
        </authorList>
    </citation>
    <scope>NUCLEOTIDE SEQUENCE [LARGE SCALE GENOMIC DNA]</scope>
    <source>
        <strain evidence="15 16">BE310</strain>
    </source>
</reference>
<keyword evidence="3 10" id="KW-0813">Transport</keyword>
<evidence type="ECO:0000256" key="9">
    <source>
        <dbReference type="ARBA" id="ARBA00023237"/>
    </source>
</evidence>
<comment type="similarity">
    <text evidence="2 10 11">Belongs to the TonB-dependent receptor family.</text>
</comment>
<keyword evidence="6 11" id="KW-0798">TonB box</keyword>
<dbReference type="InterPro" id="IPR012910">
    <property type="entry name" value="Plug_dom"/>
</dbReference>
<dbReference type="InterPro" id="IPR000531">
    <property type="entry name" value="Beta-barrel_TonB"/>
</dbReference>